<evidence type="ECO:0000256" key="1">
    <source>
        <dbReference type="SAM" id="Phobius"/>
    </source>
</evidence>
<dbReference type="Proteomes" id="UP000316612">
    <property type="component" value="Unassembled WGS sequence"/>
</dbReference>
<gene>
    <name evidence="2" type="ORF">AUR04nite_05130</name>
</gene>
<feature type="transmembrane region" description="Helical" evidence="1">
    <location>
        <begin position="44"/>
        <end position="61"/>
    </location>
</feature>
<keyword evidence="3" id="KW-1185">Reference proteome</keyword>
<sequence length="62" mass="6926">MNTASSHNVTAEELEFQTERNTVCDSFAGQEGHYQPGQLTRVEYLAVGFLLVATYIFTLVVQ</sequence>
<dbReference type="EMBL" id="BJNY01000002">
    <property type="protein sequence ID" value="GED04981.1"/>
    <property type="molecule type" value="Genomic_DNA"/>
</dbReference>
<evidence type="ECO:0000313" key="2">
    <source>
        <dbReference type="EMBL" id="GED04981.1"/>
    </source>
</evidence>
<evidence type="ECO:0000313" key="3">
    <source>
        <dbReference type="Proteomes" id="UP000316612"/>
    </source>
</evidence>
<accession>A0A4Y4DR51</accession>
<organism evidence="2 3">
    <name type="scientific">Glutamicibacter uratoxydans</name>
    <name type="common">Arthrobacter uratoxydans</name>
    <dbReference type="NCBI Taxonomy" id="43667"/>
    <lineage>
        <taxon>Bacteria</taxon>
        <taxon>Bacillati</taxon>
        <taxon>Actinomycetota</taxon>
        <taxon>Actinomycetes</taxon>
        <taxon>Micrococcales</taxon>
        <taxon>Micrococcaceae</taxon>
        <taxon>Glutamicibacter</taxon>
    </lineage>
</organism>
<keyword evidence="1" id="KW-1133">Transmembrane helix</keyword>
<name>A0A4Y4DR51_GLUUR</name>
<keyword evidence="1" id="KW-0812">Transmembrane</keyword>
<protein>
    <submittedName>
        <fullName evidence="2">Uncharacterized protein</fullName>
    </submittedName>
</protein>
<dbReference type="AlphaFoldDB" id="A0A4Y4DR51"/>
<comment type="caution">
    <text evidence="2">The sequence shown here is derived from an EMBL/GenBank/DDBJ whole genome shotgun (WGS) entry which is preliminary data.</text>
</comment>
<proteinExistence type="predicted"/>
<reference evidence="2 3" key="1">
    <citation type="submission" date="2019-06" db="EMBL/GenBank/DDBJ databases">
        <title>Whole genome shotgun sequence of Glutamicibacter uratoxydans NBRC 15515.</title>
        <authorList>
            <person name="Hosoyama A."/>
            <person name="Uohara A."/>
            <person name="Ohji S."/>
            <person name="Ichikawa N."/>
        </authorList>
    </citation>
    <scope>NUCLEOTIDE SEQUENCE [LARGE SCALE GENOMIC DNA]</scope>
    <source>
        <strain evidence="2 3">NBRC 15515</strain>
    </source>
</reference>
<keyword evidence="1" id="KW-0472">Membrane</keyword>